<name>A0A059BVE5_EUCGR</name>
<feature type="region of interest" description="Disordered" evidence="1">
    <location>
        <begin position="1"/>
        <end position="28"/>
    </location>
</feature>
<protein>
    <submittedName>
        <fullName evidence="2">Uncharacterized protein</fullName>
    </submittedName>
</protein>
<evidence type="ECO:0000256" key="1">
    <source>
        <dbReference type="SAM" id="MobiDB-lite"/>
    </source>
</evidence>
<dbReference type="AlphaFoldDB" id="A0A059BVE5"/>
<proteinExistence type="predicted"/>
<dbReference type="InParanoid" id="A0A059BVE5"/>
<accession>A0A059BVE5</accession>
<dbReference type="EMBL" id="KK198758">
    <property type="protein sequence ID" value="KCW70087.1"/>
    <property type="molecule type" value="Genomic_DNA"/>
</dbReference>
<sequence length="102" mass="11914">MRRQSLTTRSNSLKQAKAEKNTYDPRSPQNMVTSTLLVLSPNKGVGFLMMIKNHHYDFLHRNWTQNVYSHKAIRIYQFLSSNPNSGLITNHHFSEKRSELHS</sequence>
<gene>
    <name evidence="2" type="ORF">EUGRSUZ_F03391</name>
</gene>
<reference evidence="2" key="1">
    <citation type="submission" date="2013-07" db="EMBL/GenBank/DDBJ databases">
        <title>The genome of Eucalyptus grandis.</title>
        <authorList>
            <person name="Schmutz J."/>
            <person name="Hayes R."/>
            <person name="Myburg A."/>
            <person name="Tuskan G."/>
            <person name="Grattapaglia D."/>
            <person name="Rokhsar D.S."/>
        </authorList>
    </citation>
    <scope>NUCLEOTIDE SEQUENCE</scope>
    <source>
        <tissue evidence="2">Leaf extractions</tissue>
    </source>
</reference>
<organism evidence="2">
    <name type="scientific">Eucalyptus grandis</name>
    <name type="common">Flooded gum</name>
    <dbReference type="NCBI Taxonomy" id="71139"/>
    <lineage>
        <taxon>Eukaryota</taxon>
        <taxon>Viridiplantae</taxon>
        <taxon>Streptophyta</taxon>
        <taxon>Embryophyta</taxon>
        <taxon>Tracheophyta</taxon>
        <taxon>Spermatophyta</taxon>
        <taxon>Magnoliopsida</taxon>
        <taxon>eudicotyledons</taxon>
        <taxon>Gunneridae</taxon>
        <taxon>Pentapetalae</taxon>
        <taxon>rosids</taxon>
        <taxon>malvids</taxon>
        <taxon>Myrtales</taxon>
        <taxon>Myrtaceae</taxon>
        <taxon>Myrtoideae</taxon>
        <taxon>Eucalypteae</taxon>
        <taxon>Eucalyptus</taxon>
    </lineage>
</organism>
<feature type="compositionally biased region" description="Polar residues" evidence="1">
    <location>
        <begin position="1"/>
        <end position="14"/>
    </location>
</feature>
<evidence type="ECO:0000313" key="2">
    <source>
        <dbReference type="EMBL" id="KCW70087.1"/>
    </source>
</evidence>
<dbReference type="Gramene" id="KCW70087">
    <property type="protein sequence ID" value="KCW70087"/>
    <property type="gene ID" value="EUGRSUZ_F03391"/>
</dbReference>